<evidence type="ECO:0000256" key="8">
    <source>
        <dbReference type="ARBA" id="ARBA00022670"/>
    </source>
</evidence>
<evidence type="ECO:0000256" key="6">
    <source>
        <dbReference type="ARBA" id="ARBA00022438"/>
    </source>
</evidence>
<dbReference type="PIRSF" id="PIRSF006431">
    <property type="entry name" value="Pept_S33"/>
    <property type="match status" value="1"/>
</dbReference>
<comment type="caution">
    <text evidence="15">The sequence shown here is derived from an EMBL/GenBank/DDBJ whole genome shotgun (WGS) entry which is preliminary data.</text>
</comment>
<evidence type="ECO:0000313" key="15">
    <source>
        <dbReference type="EMBL" id="MCX5568377.1"/>
    </source>
</evidence>
<organism evidence="15 16">
    <name type="scientific">Kaistia nematophila</name>
    <dbReference type="NCBI Taxonomy" id="2994654"/>
    <lineage>
        <taxon>Bacteria</taxon>
        <taxon>Pseudomonadati</taxon>
        <taxon>Pseudomonadota</taxon>
        <taxon>Alphaproteobacteria</taxon>
        <taxon>Hyphomicrobiales</taxon>
        <taxon>Kaistiaceae</taxon>
        <taxon>Kaistia</taxon>
    </lineage>
</organism>
<keyword evidence="6 11" id="KW-0031">Aminopeptidase</keyword>
<feature type="active site" evidence="12">
    <location>
        <position position="275"/>
    </location>
</feature>
<comment type="subcellular location">
    <subcellularLocation>
        <location evidence="2 11">Cytoplasm</location>
    </subcellularLocation>
</comment>
<evidence type="ECO:0000256" key="10">
    <source>
        <dbReference type="ARBA" id="ARBA00029605"/>
    </source>
</evidence>
<evidence type="ECO:0000256" key="13">
    <source>
        <dbReference type="RuleBase" id="RU003421"/>
    </source>
</evidence>
<evidence type="ECO:0000256" key="9">
    <source>
        <dbReference type="ARBA" id="ARBA00022801"/>
    </source>
</evidence>
<comment type="similarity">
    <text evidence="3 11 13">Belongs to the peptidase S33 family.</text>
</comment>
<dbReference type="GO" id="GO:0005737">
    <property type="term" value="C:cytoplasm"/>
    <property type="evidence" value="ECO:0007669"/>
    <property type="project" value="UniProtKB-SubCell"/>
</dbReference>
<keyword evidence="8 11" id="KW-0645">Protease</keyword>
<dbReference type="InterPro" id="IPR002410">
    <property type="entry name" value="Peptidase_S33"/>
</dbReference>
<dbReference type="EC" id="3.4.11.5" evidence="4 11"/>
<feature type="domain" description="AB hydrolase-1" evidence="14">
    <location>
        <begin position="44"/>
        <end position="305"/>
    </location>
</feature>
<dbReference type="InterPro" id="IPR005944">
    <property type="entry name" value="Pro_iminopeptidase"/>
</dbReference>
<dbReference type="PANTHER" id="PTHR43722:SF1">
    <property type="entry name" value="PROLINE IMINOPEPTIDASE"/>
    <property type="match status" value="1"/>
</dbReference>
<evidence type="ECO:0000259" key="14">
    <source>
        <dbReference type="Pfam" id="PF00561"/>
    </source>
</evidence>
<dbReference type="RefSeq" id="WP_266337320.1">
    <property type="nucleotide sequence ID" value="NZ_JAPKNK010000001.1"/>
</dbReference>
<protein>
    <recommendedName>
        <fullName evidence="5 11">Proline iminopeptidase</fullName>
        <shortName evidence="11">PIP</shortName>
        <ecNumber evidence="4 11">3.4.11.5</ecNumber>
    </recommendedName>
    <alternativeName>
        <fullName evidence="10 11">Prolyl aminopeptidase</fullName>
    </alternativeName>
</protein>
<dbReference type="NCBIfam" id="TIGR01249">
    <property type="entry name" value="pro_imino_pep_1"/>
    <property type="match status" value="1"/>
</dbReference>
<evidence type="ECO:0000256" key="1">
    <source>
        <dbReference type="ARBA" id="ARBA00001585"/>
    </source>
</evidence>
<keyword evidence="9 11" id="KW-0378">Hydrolase</keyword>
<dbReference type="InterPro" id="IPR000073">
    <property type="entry name" value="AB_hydrolase_1"/>
</dbReference>
<gene>
    <name evidence="15" type="primary">pip</name>
    <name evidence="15" type="ORF">OSH07_04135</name>
</gene>
<dbReference type="SUPFAM" id="SSF53474">
    <property type="entry name" value="alpha/beta-Hydrolases"/>
    <property type="match status" value="1"/>
</dbReference>
<dbReference type="AlphaFoldDB" id="A0A9X3DZ05"/>
<feature type="active site" description="Proton donor" evidence="12">
    <location>
        <position position="303"/>
    </location>
</feature>
<evidence type="ECO:0000256" key="12">
    <source>
        <dbReference type="PIRSR" id="PIRSR006431-1"/>
    </source>
</evidence>
<evidence type="ECO:0000256" key="5">
    <source>
        <dbReference type="ARBA" id="ARBA00021843"/>
    </source>
</evidence>
<proteinExistence type="inferred from homology"/>
<evidence type="ECO:0000256" key="7">
    <source>
        <dbReference type="ARBA" id="ARBA00022490"/>
    </source>
</evidence>
<dbReference type="EMBL" id="JAPKNK010000001">
    <property type="protein sequence ID" value="MCX5568377.1"/>
    <property type="molecule type" value="Genomic_DNA"/>
</dbReference>
<dbReference type="PRINTS" id="PR00111">
    <property type="entry name" value="ABHYDROLASE"/>
</dbReference>
<evidence type="ECO:0000313" key="16">
    <source>
        <dbReference type="Proteomes" id="UP001144805"/>
    </source>
</evidence>
<dbReference type="Proteomes" id="UP001144805">
    <property type="component" value="Unassembled WGS sequence"/>
</dbReference>
<evidence type="ECO:0000256" key="11">
    <source>
        <dbReference type="PIRNR" id="PIRNR006431"/>
    </source>
</evidence>
<evidence type="ECO:0000256" key="2">
    <source>
        <dbReference type="ARBA" id="ARBA00004496"/>
    </source>
</evidence>
<keyword evidence="16" id="KW-1185">Reference proteome</keyword>
<name>A0A9X3DZ05_9HYPH</name>
<dbReference type="GO" id="GO:0004177">
    <property type="term" value="F:aminopeptidase activity"/>
    <property type="evidence" value="ECO:0007669"/>
    <property type="project" value="UniProtKB-UniRule"/>
</dbReference>
<dbReference type="Pfam" id="PF00561">
    <property type="entry name" value="Abhydrolase_1"/>
    <property type="match status" value="1"/>
</dbReference>
<dbReference type="GO" id="GO:0006508">
    <property type="term" value="P:proteolysis"/>
    <property type="evidence" value="ECO:0007669"/>
    <property type="project" value="UniProtKB-KW"/>
</dbReference>
<dbReference type="PRINTS" id="PR00793">
    <property type="entry name" value="PROAMNOPTASE"/>
</dbReference>
<feature type="active site" description="Nucleophile" evidence="12">
    <location>
        <position position="119"/>
    </location>
</feature>
<reference evidence="15" key="1">
    <citation type="submission" date="2022-11" db="EMBL/GenBank/DDBJ databases">
        <title>Biodiversity and phylogenetic relationships of bacteria.</title>
        <authorList>
            <person name="Machado R.A.R."/>
            <person name="Bhat A."/>
            <person name="Loulou A."/>
            <person name="Kallel S."/>
        </authorList>
    </citation>
    <scope>NUCLEOTIDE SEQUENCE</scope>
    <source>
        <strain evidence="15">K-TC2</strain>
    </source>
</reference>
<keyword evidence="7 11" id="KW-0963">Cytoplasm</keyword>
<comment type="catalytic activity">
    <reaction evidence="1 11 13">
        <text>Release of N-terminal proline from a peptide.</text>
        <dbReference type="EC" id="3.4.11.5"/>
    </reaction>
</comment>
<dbReference type="InterPro" id="IPR029058">
    <property type="entry name" value="AB_hydrolase_fold"/>
</dbReference>
<sequence>MPPDSSAQVRLQLFPPVEPYAVYRLKVSELHEIHVEECGNPNGKPVLMVHGGPGAGCGPNMRRYHDPAAYRIILFDQRGCGRSTPHAELRENTTWDLVADMERIRTHLGIEKWQLLGGSWGSCLALAYAETHPERVSELVLRGIFTLRQRELAWFYQEGASWLLPEAFETYQAPIPEDERHDMIAAYHRRLTTGDEASQTRFARTWAMWEGNALSLLPDPLRVSAFGSPYYALAFARIEAHYFVNKGFFDRDDQLLADAHRIADIPGVIVHGRYDLCTPAAIAWDLSKAWPGADLHIVPDAGHAMSEPGNVHELIAATERFKSR</sequence>
<dbReference type="Gene3D" id="3.40.50.1820">
    <property type="entry name" value="alpha/beta hydrolase"/>
    <property type="match status" value="1"/>
</dbReference>
<evidence type="ECO:0000256" key="4">
    <source>
        <dbReference type="ARBA" id="ARBA00012568"/>
    </source>
</evidence>
<dbReference type="PANTHER" id="PTHR43722">
    <property type="entry name" value="PROLINE IMINOPEPTIDASE"/>
    <property type="match status" value="1"/>
</dbReference>
<accession>A0A9X3DZ05</accession>
<evidence type="ECO:0000256" key="3">
    <source>
        <dbReference type="ARBA" id="ARBA00010088"/>
    </source>
</evidence>